<evidence type="ECO:0008006" key="3">
    <source>
        <dbReference type="Google" id="ProtNLM"/>
    </source>
</evidence>
<dbReference type="EMBL" id="CP098747">
    <property type="protein sequence ID" value="USG62728.1"/>
    <property type="molecule type" value="Genomic_DNA"/>
</dbReference>
<dbReference type="InterPro" id="IPR035919">
    <property type="entry name" value="EAL_sf"/>
</dbReference>
<evidence type="ECO:0000313" key="2">
    <source>
        <dbReference type="Proteomes" id="UP001056291"/>
    </source>
</evidence>
<dbReference type="Proteomes" id="UP001056291">
    <property type="component" value="Chromosome"/>
</dbReference>
<dbReference type="Gene3D" id="3.20.20.450">
    <property type="entry name" value="EAL domain"/>
    <property type="match status" value="1"/>
</dbReference>
<dbReference type="RefSeq" id="WP_251936782.1">
    <property type="nucleotide sequence ID" value="NZ_CP098747.1"/>
</dbReference>
<protein>
    <recommendedName>
        <fullName evidence="3">EAL domain-containing protein</fullName>
    </recommendedName>
</protein>
<proteinExistence type="predicted"/>
<dbReference type="SUPFAM" id="SSF141868">
    <property type="entry name" value="EAL domain-like"/>
    <property type="match status" value="1"/>
</dbReference>
<gene>
    <name evidence="1" type="ORF">NBZ79_07025</name>
</gene>
<sequence>MPKTPQSPSAISPDYFDQGRDIEYKPASSAGGLLQHHEIGEAAYFLRPFGKTYREALSNLITGSIQIIGLDDVKAQYAEQWGSIAKSVLKITEAFLSHKLGKSDIFVPLDEGRFALLFAGISREEALEKSTIIASELVNKLFGELPGGDLISVEAAMLEIEDFDGLDRIQDLDDLIQCFREAIDKTQDKQAKEFRQRKTKIRVCFRPLINRRKNFVAMNEAVVFHEVDGQSVAVMSDDPVFTGTATLRAELDFLVLRETGKTLEHLGGVGNKPTILLSVHSETLADTFWRGKYARILSSLPEYTCRHLLLNIQGTVTGTPNSRYRQILTSVRSMVLGFTFEVNPEWSEFEAIKGLPIHALSVSGHTISEAAQIELLFKHAKSSGRKCIWRSIDSDELARTAFKMDVDYASGSIFGNVQDEPARPFSLPT</sequence>
<evidence type="ECO:0000313" key="1">
    <source>
        <dbReference type="EMBL" id="USG62728.1"/>
    </source>
</evidence>
<reference evidence="1" key="1">
    <citation type="submission" date="2022-06" db="EMBL/GenBank/DDBJ databases">
        <title>Sneathiella actinostolidae sp. nov., isolated from a sea anemonein the Western Pacific Ocean.</title>
        <authorList>
            <person name="Wei M.J."/>
        </authorList>
    </citation>
    <scope>NUCLEOTIDE SEQUENCE</scope>
    <source>
        <strain evidence="1">PHK-P5</strain>
    </source>
</reference>
<accession>A0ABY4W6D1</accession>
<name>A0ABY4W6D1_9PROT</name>
<organism evidence="1 2">
    <name type="scientific">Sneathiella marina</name>
    <dbReference type="NCBI Taxonomy" id="2950108"/>
    <lineage>
        <taxon>Bacteria</taxon>
        <taxon>Pseudomonadati</taxon>
        <taxon>Pseudomonadota</taxon>
        <taxon>Alphaproteobacteria</taxon>
        <taxon>Sneathiellales</taxon>
        <taxon>Sneathiellaceae</taxon>
        <taxon>Sneathiella</taxon>
    </lineage>
</organism>
<keyword evidence="2" id="KW-1185">Reference proteome</keyword>